<dbReference type="NCBIfam" id="NF007707">
    <property type="entry name" value="PRK10402.1"/>
    <property type="match status" value="1"/>
</dbReference>
<dbReference type="PANTHER" id="PTHR24567:SF26">
    <property type="entry name" value="REGULATORY PROTEIN YEIL"/>
    <property type="match status" value="1"/>
</dbReference>
<dbReference type="InterPro" id="IPR036388">
    <property type="entry name" value="WH-like_DNA-bd_sf"/>
</dbReference>
<keyword evidence="7" id="KW-1185">Reference proteome</keyword>
<dbReference type="Proteomes" id="UP001141183">
    <property type="component" value="Unassembled WGS sequence"/>
</dbReference>
<accession>A0A9X3XHW5</accession>
<comment type="caution">
    <text evidence="6">The sequence shown here is derived from an EMBL/GenBank/DDBJ whole genome shotgun (WGS) entry which is preliminary data.</text>
</comment>
<dbReference type="InterPro" id="IPR036390">
    <property type="entry name" value="WH_DNA-bd_sf"/>
</dbReference>
<dbReference type="AlphaFoldDB" id="A0A9X3XHW5"/>
<dbReference type="SUPFAM" id="SSF46785">
    <property type="entry name" value="Winged helix' DNA-binding domain"/>
    <property type="match status" value="1"/>
</dbReference>
<feature type="domain" description="HTH crp-type" evidence="5">
    <location>
        <begin position="155"/>
        <end position="226"/>
    </location>
</feature>
<evidence type="ECO:0000256" key="3">
    <source>
        <dbReference type="ARBA" id="ARBA00023163"/>
    </source>
</evidence>
<sequence>MVKDKIMKKICDFQTISKSIEKYNINKFFSKDINSHAELFLFKKGEHICREGESTNYLFFLVKGKAKVYSSLSNGKTLLICFYNSVKMIGDIEFMKLEPANSNIQVLEDSYCIGISIQKVREYLLDDVKFLRFMCESLSEKLKKLSKNSSINLLYPLENRLASYILATGERVNVNGVDVLIFDENLTEIAKLLGTSYRHLLRTLKSLCKSGILKKKSSYFEVVDNSMLTDLAADLYK</sequence>
<gene>
    <name evidence="6" type="primary">yeiL</name>
    <name evidence="6" type="ORF">NE398_06895</name>
</gene>
<dbReference type="PANTHER" id="PTHR24567">
    <property type="entry name" value="CRP FAMILY TRANSCRIPTIONAL REGULATORY PROTEIN"/>
    <property type="match status" value="1"/>
</dbReference>
<name>A0A9X3XHW5_9CLOT</name>
<proteinExistence type="predicted"/>
<feature type="domain" description="Cyclic nucleotide-binding" evidence="4">
    <location>
        <begin position="42"/>
        <end position="141"/>
    </location>
</feature>
<dbReference type="InterPro" id="IPR000595">
    <property type="entry name" value="cNMP-bd_dom"/>
</dbReference>
<dbReference type="GO" id="GO:0003700">
    <property type="term" value="F:DNA-binding transcription factor activity"/>
    <property type="evidence" value="ECO:0007669"/>
    <property type="project" value="TreeGrafter"/>
</dbReference>
<evidence type="ECO:0000256" key="1">
    <source>
        <dbReference type="ARBA" id="ARBA00023015"/>
    </source>
</evidence>
<evidence type="ECO:0000313" key="7">
    <source>
        <dbReference type="Proteomes" id="UP001141183"/>
    </source>
</evidence>
<evidence type="ECO:0000313" key="6">
    <source>
        <dbReference type="EMBL" id="MDC4239890.1"/>
    </source>
</evidence>
<protein>
    <submittedName>
        <fullName evidence="6">Transcriptional regulator YeiL</fullName>
    </submittedName>
</protein>
<evidence type="ECO:0000256" key="2">
    <source>
        <dbReference type="ARBA" id="ARBA00023125"/>
    </source>
</evidence>
<dbReference type="SUPFAM" id="SSF51206">
    <property type="entry name" value="cAMP-binding domain-like"/>
    <property type="match status" value="1"/>
</dbReference>
<dbReference type="Gene3D" id="2.60.120.10">
    <property type="entry name" value="Jelly Rolls"/>
    <property type="match status" value="1"/>
</dbReference>
<dbReference type="GO" id="GO:0003677">
    <property type="term" value="F:DNA binding"/>
    <property type="evidence" value="ECO:0007669"/>
    <property type="project" value="UniProtKB-KW"/>
</dbReference>
<dbReference type="PROSITE" id="PS50042">
    <property type="entry name" value="CNMP_BINDING_3"/>
    <property type="match status" value="1"/>
</dbReference>
<keyword evidence="1" id="KW-0805">Transcription regulation</keyword>
<dbReference type="PROSITE" id="PS51063">
    <property type="entry name" value="HTH_CRP_2"/>
    <property type="match status" value="1"/>
</dbReference>
<dbReference type="CDD" id="cd00038">
    <property type="entry name" value="CAP_ED"/>
    <property type="match status" value="1"/>
</dbReference>
<dbReference type="InterPro" id="IPR018490">
    <property type="entry name" value="cNMP-bd_dom_sf"/>
</dbReference>
<reference evidence="6" key="1">
    <citation type="submission" date="2022-05" db="EMBL/GenBank/DDBJ databases">
        <title>Draft genome sequence of Clostridium tertium strain CP3 isolated from Peru.</title>
        <authorList>
            <person name="Hurtado R."/>
            <person name="Lima L."/>
            <person name="Sousa T."/>
            <person name="Jaiswal A.K."/>
            <person name="Tiwari S."/>
            <person name="Maturrano L."/>
            <person name="Brenig B."/>
            <person name="Azevedo V."/>
        </authorList>
    </citation>
    <scope>NUCLEOTIDE SEQUENCE</scope>
    <source>
        <strain evidence="6">CP3</strain>
    </source>
</reference>
<dbReference type="InterPro" id="IPR014710">
    <property type="entry name" value="RmlC-like_jellyroll"/>
</dbReference>
<dbReference type="Pfam" id="PF00027">
    <property type="entry name" value="cNMP_binding"/>
    <property type="match status" value="1"/>
</dbReference>
<keyword evidence="2" id="KW-0238">DNA-binding</keyword>
<evidence type="ECO:0000259" key="5">
    <source>
        <dbReference type="PROSITE" id="PS51063"/>
    </source>
</evidence>
<dbReference type="Gene3D" id="1.10.10.10">
    <property type="entry name" value="Winged helix-like DNA-binding domain superfamily/Winged helix DNA-binding domain"/>
    <property type="match status" value="1"/>
</dbReference>
<dbReference type="Pfam" id="PF13545">
    <property type="entry name" value="HTH_Crp_2"/>
    <property type="match status" value="1"/>
</dbReference>
<organism evidence="6 7">
    <name type="scientific">Clostridium tertium</name>
    <dbReference type="NCBI Taxonomy" id="1559"/>
    <lineage>
        <taxon>Bacteria</taxon>
        <taxon>Bacillati</taxon>
        <taxon>Bacillota</taxon>
        <taxon>Clostridia</taxon>
        <taxon>Eubacteriales</taxon>
        <taxon>Clostridiaceae</taxon>
        <taxon>Clostridium</taxon>
    </lineage>
</organism>
<evidence type="ECO:0000259" key="4">
    <source>
        <dbReference type="PROSITE" id="PS50042"/>
    </source>
</evidence>
<dbReference type="EMBL" id="JAMRYU010000006">
    <property type="protein sequence ID" value="MDC4239890.1"/>
    <property type="molecule type" value="Genomic_DNA"/>
</dbReference>
<dbReference type="InterPro" id="IPR050397">
    <property type="entry name" value="Env_Response_Regulators"/>
</dbReference>
<dbReference type="GO" id="GO:0005829">
    <property type="term" value="C:cytosol"/>
    <property type="evidence" value="ECO:0007669"/>
    <property type="project" value="TreeGrafter"/>
</dbReference>
<keyword evidence="3" id="KW-0804">Transcription</keyword>
<dbReference type="InterPro" id="IPR012318">
    <property type="entry name" value="HTH_CRP"/>
</dbReference>
<dbReference type="SMART" id="SM00100">
    <property type="entry name" value="cNMP"/>
    <property type="match status" value="1"/>
</dbReference>